<name>M0N5R4_9EURY</name>
<dbReference type="Pfam" id="PF09851">
    <property type="entry name" value="SHOCT"/>
    <property type="match status" value="1"/>
</dbReference>
<evidence type="ECO:0000313" key="2">
    <source>
        <dbReference type="EMBL" id="EMA52459.1"/>
    </source>
</evidence>
<sequence length="46" mass="5459">MAALRERYARGEIGDAEFERRLERLLESEDEAGNHWREPAEAERSR</sequence>
<feature type="domain" description="SHOCT" evidence="1">
    <location>
        <begin position="2"/>
        <end position="26"/>
    </location>
</feature>
<dbReference type="InterPro" id="IPR018649">
    <property type="entry name" value="SHOCT"/>
</dbReference>
<reference evidence="2 3" key="1">
    <citation type="journal article" date="2014" name="PLoS Genet.">
        <title>Phylogenetically driven sequencing of extremely halophilic archaea reveals strategies for static and dynamic osmo-response.</title>
        <authorList>
            <person name="Becker E.A."/>
            <person name="Seitzer P.M."/>
            <person name="Tritt A."/>
            <person name="Larsen D."/>
            <person name="Krusor M."/>
            <person name="Yao A.I."/>
            <person name="Wu D."/>
            <person name="Madern D."/>
            <person name="Eisen J.A."/>
            <person name="Darling A.E."/>
            <person name="Facciotti M.T."/>
        </authorList>
    </citation>
    <scope>NUCLEOTIDE SEQUENCE [LARGE SCALE GENOMIC DNA]</scope>
    <source>
        <strain evidence="2 3">DSM 8989</strain>
    </source>
</reference>
<protein>
    <recommendedName>
        <fullName evidence="1">SHOCT domain-containing protein</fullName>
    </recommendedName>
</protein>
<organism evidence="2 3">
    <name type="scientific">Halococcus salifodinae DSM 8989</name>
    <dbReference type="NCBI Taxonomy" id="1227456"/>
    <lineage>
        <taxon>Archaea</taxon>
        <taxon>Methanobacteriati</taxon>
        <taxon>Methanobacteriota</taxon>
        <taxon>Stenosarchaea group</taxon>
        <taxon>Halobacteria</taxon>
        <taxon>Halobacteriales</taxon>
        <taxon>Halococcaceae</taxon>
        <taxon>Halococcus</taxon>
    </lineage>
</organism>
<dbReference type="PATRIC" id="fig|1227456.3.peg.2058"/>
<proteinExistence type="predicted"/>
<dbReference type="STRING" id="1227456.C450_10178"/>
<dbReference type="EMBL" id="AOME01000054">
    <property type="protein sequence ID" value="EMA52459.1"/>
    <property type="molecule type" value="Genomic_DNA"/>
</dbReference>
<accession>M0N5R4</accession>
<dbReference type="Proteomes" id="UP000011625">
    <property type="component" value="Unassembled WGS sequence"/>
</dbReference>
<evidence type="ECO:0000313" key="3">
    <source>
        <dbReference type="Proteomes" id="UP000011625"/>
    </source>
</evidence>
<dbReference type="AlphaFoldDB" id="M0N5R4"/>
<comment type="caution">
    <text evidence="2">The sequence shown here is derived from an EMBL/GenBank/DDBJ whole genome shotgun (WGS) entry which is preliminary data.</text>
</comment>
<keyword evidence="3" id="KW-1185">Reference proteome</keyword>
<evidence type="ECO:0000259" key="1">
    <source>
        <dbReference type="Pfam" id="PF09851"/>
    </source>
</evidence>
<dbReference type="RefSeq" id="WP_005043147.1">
    <property type="nucleotide sequence ID" value="NZ_AOME01000054.1"/>
</dbReference>
<gene>
    <name evidence="2" type="ORF">C450_10178</name>
</gene>